<evidence type="ECO:0000313" key="8">
    <source>
        <dbReference type="EMBL" id="KUJ23346.1"/>
    </source>
</evidence>
<sequence>MMRAARFYNKLDIRIDEIPIPVPKENEVLVAVEWCGLCGSDLHEYTDGPYVIPRPGNPHVITKETLPITMGHEFCGRISQPPSNPNSKLKKGDAVMIDPRFYCSDCHRCSNGNDNACVKWGFLGLSGGGGGLSEFIAVPESVCHVLPEGVDLSVAALIEPLAVAYHAVRKTGIEDFGGKDVLVLGGGSIGMAVVVVLRMKGVKKVVVSEPTMKRQGYCRELVDVVLDPVKEKVGDRCRELTEGKGVDVVFDCAGIERAMADGMDALKFGGLYLNVAGWITPFVVPQGIFMTKEMEIRASMAYTGEDFRDTVKAFSAGKFVGIEKFVTSRVLLEDVVEKGLKELINNKDDHVKILFTPKKEYVT</sequence>
<keyword evidence="4" id="KW-0862">Zinc</keyword>
<evidence type="ECO:0000256" key="4">
    <source>
        <dbReference type="ARBA" id="ARBA00022833"/>
    </source>
</evidence>
<dbReference type="PANTHER" id="PTHR43161:SF23">
    <property type="entry name" value="(R,R)-BUTANEDIOL DEHYDROGENASE-RELATED"/>
    <property type="match status" value="1"/>
</dbReference>
<dbReference type="Proteomes" id="UP000070700">
    <property type="component" value="Unassembled WGS sequence"/>
</dbReference>
<evidence type="ECO:0000256" key="2">
    <source>
        <dbReference type="ARBA" id="ARBA00008072"/>
    </source>
</evidence>
<protein>
    <submittedName>
        <fullName evidence="8">Threonine dehydrogenase</fullName>
    </submittedName>
</protein>
<dbReference type="RefSeq" id="XP_018077701.1">
    <property type="nucleotide sequence ID" value="XM_018214013.1"/>
</dbReference>
<keyword evidence="5" id="KW-0560">Oxidoreductase</keyword>
<dbReference type="EMBL" id="KQ947405">
    <property type="protein sequence ID" value="KUJ23346.1"/>
    <property type="molecule type" value="Genomic_DNA"/>
</dbReference>
<evidence type="ECO:0000256" key="3">
    <source>
        <dbReference type="ARBA" id="ARBA00022723"/>
    </source>
</evidence>
<accession>A0A194XT72</accession>
<evidence type="ECO:0000313" key="9">
    <source>
        <dbReference type="Proteomes" id="UP000070700"/>
    </source>
</evidence>
<proteinExistence type="inferred from homology"/>
<dbReference type="GO" id="GO:0046872">
    <property type="term" value="F:metal ion binding"/>
    <property type="evidence" value="ECO:0007669"/>
    <property type="project" value="UniProtKB-KW"/>
</dbReference>
<evidence type="ECO:0000259" key="7">
    <source>
        <dbReference type="Pfam" id="PF08240"/>
    </source>
</evidence>
<comment type="cofactor">
    <cofactor evidence="1">
        <name>Zn(2+)</name>
        <dbReference type="ChEBI" id="CHEBI:29105"/>
    </cofactor>
</comment>
<evidence type="ECO:0000259" key="6">
    <source>
        <dbReference type="Pfam" id="PF00107"/>
    </source>
</evidence>
<dbReference type="InterPro" id="IPR011032">
    <property type="entry name" value="GroES-like_sf"/>
</dbReference>
<feature type="domain" description="Alcohol dehydrogenase-like C-terminal" evidence="6">
    <location>
        <begin position="189"/>
        <end position="314"/>
    </location>
</feature>
<feature type="domain" description="Alcohol dehydrogenase-like N-terminal" evidence="7">
    <location>
        <begin position="25"/>
        <end position="148"/>
    </location>
</feature>
<dbReference type="OrthoDB" id="3941538at2759"/>
<keyword evidence="3" id="KW-0479">Metal-binding</keyword>
<dbReference type="GO" id="GO:0034079">
    <property type="term" value="P:butanediol biosynthetic process"/>
    <property type="evidence" value="ECO:0007669"/>
    <property type="project" value="TreeGrafter"/>
</dbReference>
<dbReference type="CDD" id="cd08233">
    <property type="entry name" value="butanediol_DH_like"/>
    <property type="match status" value="1"/>
</dbReference>
<dbReference type="FunCoup" id="A0A194XT72">
    <property type="interactions" value="185"/>
</dbReference>
<dbReference type="PANTHER" id="PTHR43161">
    <property type="entry name" value="SORBITOL DEHYDROGENASE"/>
    <property type="match status" value="1"/>
</dbReference>
<dbReference type="Pfam" id="PF08240">
    <property type="entry name" value="ADH_N"/>
    <property type="match status" value="1"/>
</dbReference>
<dbReference type="InParanoid" id="A0A194XT72"/>
<evidence type="ECO:0000256" key="1">
    <source>
        <dbReference type="ARBA" id="ARBA00001947"/>
    </source>
</evidence>
<dbReference type="Gene3D" id="3.90.180.10">
    <property type="entry name" value="Medium-chain alcohol dehydrogenases, catalytic domain"/>
    <property type="match status" value="1"/>
</dbReference>
<reference evidence="8 9" key="1">
    <citation type="submission" date="2015-10" db="EMBL/GenBank/DDBJ databases">
        <title>Full genome of DAOMC 229536 Phialocephala scopiformis, a fungal endophyte of spruce producing the potent anti-insectan compound rugulosin.</title>
        <authorList>
            <consortium name="DOE Joint Genome Institute"/>
            <person name="Walker A.K."/>
            <person name="Frasz S.L."/>
            <person name="Seifert K.A."/>
            <person name="Miller J.D."/>
            <person name="Mondo S.J."/>
            <person name="Labutti K."/>
            <person name="Lipzen A."/>
            <person name="Dockter R."/>
            <person name="Kennedy M."/>
            <person name="Grigoriev I.V."/>
            <person name="Spatafora J.W."/>
        </authorList>
    </citation>
    <scope>NUCLEOTIDE SEQUENCE [LARGE SCALE GENOMIC DNA]</scope>
    <source>
        <strain evidence="8 9">CBS 120377</strain>
    </source>
</reference>
<dbReference type="AlphaFoldDB" id="A0A194XT72"/>
<keyword evidence="9" id="KW-1185">Reference proteome</keyword>
<dbReference type="InterPro" id="IPR036291">
    <property type="entry name" value="NAD(P)-bd_dom_sf"/>
</dbReference>
<evidence type="ECO:0000256" key="5">
    <source>
        <dbReference type="ARBA" id="ARBA00023002"/>
    </source>
</evidence>
<dbReference type="STRING" id="149040.A0A194XT72"/>
<dbReference type="SUPFAM" id="SSF51735">
    <property type="entry name" value="NAD(P)-binding Rossmann-fold domains"/>
    <property type="match status" value="1"/>
</dbReference>
<dbReference type="Pfam" id="PF00107">
    <property type="entry name" value="ADH_zinc_N"/>
    <property type="match status" value="1"/>
</dbReference>
<dbReference type="Gene3D" id="3.40.50.720">
    <property type="entry name" value="NAD(P)-binding Rossmann-like Domain"/>
    <property type="match status" value="1"/>
</dbReference>
<dbReference type="InterPro" id="IPR013154">
    <property type="entry name" value="ADH-like_N"/>
</dbReference>
<name>A0A194XT72_MOLSC</name>
<dbReference type="GeneID" id="28823739"/>
<dbReference type="InterPro" id="IPR013149">
    <property type="entry name" value="ADH-like_C"/>
</dbReference>
<dbReference type="SUPFAM" id="SSF50129">
    <property type="entry name" value="GroES-like"/>
    <property type="match status" value="1"/>
</dbReference>
<organism evidence="8 9">
    <name type="scientific">Mollisia scopiformis</name>
    <name type="common">Conifer needle endophyte fungus</name>
    <name type="synonym">Phialocephala scopiformis</name>
    <dbReference type="NCBI Taxonomy" id="149040"/>
    <lineage>
        <taxon>Eukaryota</taxon>
        <taxon>Fungi</taxon>
        <taxon>Dikarya</taxon>
        <taxon>Ascomycota</taxon>
        <taxon>Pezizomycotina</taxon>
        <taxon>Leotiomycetes</taxon>
        <taxon>Helotiales</taxon>
        <taxon>Mollisiaceae</taxon>
        <taxon>Mollisia</taxon>
    </lineage>
</organism>
<gene>
    <name evidence="8" type="ORF">LY89DRAFT_680108</name>
</gene>
<dbReference type="KEGG" id="psco:LY89DRAFT_680108"/>
<dbReference type="GO" id="GO:0000721">
    <property type="term" value="F:(R,R)-butanediol dehydrogenase activity"/>
    <property type="evidence" value="ECO:0007669"/>
    <property type="project" value="TreeGrafter"/>
</dbReference>
<comment type="similarity">
    <text evidence="2">Belongs to the zinc-containing alcohol dehydrogenase family.</text>
</comment>
<dbReference type="GO" id="GO:0005737">
    <property type="term" value="C:cytoplasm"/>
    <property type="evidence" value="ECO:0007669"/>
    <property type="project" value="TreeGrafter"/>
</dbReference>